<evidence type="ECO:0000313" key="1">
    <source>
        <dbReference type="EMBL" id="CAE7215942.1"/>
    </source>
</evidence>
<dbReference type="OrthoDB" id="3196451at2759"/>
<dbReference type="EMBL" id="CAJNDS010000531">
    <property type="protein sequence ID" value="CAE7215942.1"/>
    <property type="molecule type" value="Genomic_DNA"/>
</dbReference>
<dbReference type="SUPFAM" id="SSF48371">
    <property type="entry name" value="ARM repeat"/>
    <property type="match status" value="1"/>
</dbReference>
<dbReference type="AlphaFoldDB" id="A0A812K4U6"/>
<comment type="caution">
    <text evidence="1">The sequence shown here is derived from an EMBL/GenBank/DDBJ whole genome shotgun (WGS) entry which is preliminary data.</text>
</comment>
<accession>A0A812K4U6</accession>
<organism evidence="1 2">
    <name type="scientific">Symbiodinium natans</name>
    <dbReference type="NCBI Taxonomy" id="878477"/>
    <lineage>
        <taxon>Eukaryota</taxon>
        <taxon>Sar</taxon>
        <taxon>Alveolata</taxon>
        <taxon>Dinophyceae</taxon>
        <taxon>Suessiales</taxon>
        <taxon>Symbiodiniaceae</taxon>
        <taxon>Symbiodinium</taxon>
    </lineage>
</organism>
<dbReference type="InterPro" id="IPR011989">
    <property type="entry name" value="ARM-like"/>
</dbReference>
<gene>
    <name evidence="1" type="ORF">SNAT2548_LOCUS7592</name>
</gene>
<proteinExistence type="predicted"/>
<protein>
    <submittedName>
        <fullName evidence="1">Uncharacterized protein</fullName>
    </submittedName>
</protein>
<dbReference type="Pfam" id="PF13646">
    <property type="entry name" value="HEAT_2"/>
    <property type="match status" value="1"/>
</dbReference>
<reference evidence="1" key="1">
    <citation type="submission" date="2021-02" db="EMBL/GenBank/DDBJ databases">
        <authorList>
            <person name="Dougan E. K."/>
            <person name="Rhodes N."/>
            <person name="Thang M."/>
            <person name="Chan C."/>
        </authorList>
    </citation>
    <scope>NUCLEOTIDE SEQUENCE</scope>
</reference>
<evidence type="ECO:0000313" key="2">
    <source>
        <dbReference type="Proteomes" id="UP000604046"/>
    </source>
</evidence>
<dbReference type="SUPFAM" id="SSF57889">
    <property type="entry name" value="Cysteine-rich domain"/>
    <property type="match status" value="1"/>
</dbReference>
<dbReference type="InterPro" id="IPR026003">
    <property type="entry name" value="Cohesin_HEAT"/>
</dbReference>
<dbReference type="InterPro" id="IPR016024">
    <property type="entry name" value="ARM-type_fold"/>
</dbReference>
<dbReference type="Gene3D" id="1.25.10.10">
    <property type="entry name" value="Leucine-rich Repeat Variant"/>
    <property type="match status" value="1"/>
</dbReference>
<dbReference type="InterPro" id="IPR046349">
    <property type="entry name" value="C1-like_sf"/>
</dbReference>
<sequence length="443" mass="47703">MGAAMPMKTCTACTTQLNFGNDEAVEPVETSRNLEFDEKLLPFSRCFAEFSDELAASAATRGLGMHDDTVVTPLSPVWCDVCGRLLFGMVQDAVQCGACSRLACKTCAFSRSCAVKEIGQYLAAGAPLPIDLQSRCGEAVLVLPVAKHHPSVLRYVSQALWKDEKFLRQLLDLAGDDANLRQAAKQQMSELAQPDRDAIAAAMMAVLQQGFQSSGAALALEILAQVTEKSPAVLAAAKERLNDADAVVRAAAVSAVSSLARKDDRVCKSVPRDLLRCLEDESQAVRSAAIDALPQLHAEGRRKLAALTPRLQDTDPAVKAAALRCLQKLQATQVKVDSRYRKTISKALADTHPDVREAAWSLIPHLDMGACATVLADLSWVQGLDAATRSRLVKSLRSLLEPIGADRLTAITAAVGISNWWLRLAMTEFLHSYLEAASPQARG</sequence>
<dbReference type="Gene3D" id="3.30.60.20">
    <property type="match status" value="1"/>
</dbReference>
<name>A0A812K4U6_9DINO</name>
<dbReference type="Pfam" id="PF12765">
    <property type="entry name" value="Cohesin_HEAT"/>
    <property type="match status" value="1"/>
</dbReference>
<dbReference type="Proteomes" id="UP000604046">
    <property type="component" value="Unassembled WGS sequence"/>
</dbReference>
<keyword evidence="2" id="KW-1185">Reference proteome</keyword>